<dbReference type="Proteomes" id="UP000028073">
    <property type="component" value="Unassembled WGS sequence"/>
</dbReference>
<dbReference type="GO" id="GO:0015209">
    <property type="term" value="F:cytosine transmembrane transporter activity"/>
    <property type="evidence" value="ECO:0007669"/>
    <property type="project" value="InterPro"/>
</dbReference>
<dbReference type="InterPro" id="IPR030191">
    <property type="entry name" value="CodB"/>
</dbReference>
<evidence type="ECO:0000313" key="8">
    <source>
        <dbReference type="Proteomes" id="UP000028073"/>
    </source>
</evidence>
<evidence type="ECO:0000256" key="3">
    <source>
        <dbReference type="ARBA" id="ARBA00022692"/>
    </source>
</evidence>
<feature type="transmembrane region" description="Helical" evidence="6">
    <location>
        <begin position="45"/>
        <end position="78"/>
    </location>
</feature>
<gene>
    <name evidence="7" type="ORF">GZ78_08645</name>
</gene>
<dbReference type="Pfam" id="PF02133">
    <property type="entry name" value="Transp_cyt_pur"/>
    <property type="match status" value="1"/>
</dbReference>
<feature type="transmembrane region" description="Helical" evidence="6">
    <location>
        <begin position="110"/>
        <end position="134"/>
    </location>
</feature>
<feature type="transmembrane region" description="Helical" evidence="6">
    <location>
        <begin position="169"/>
        <end position="189"/>
    </location>
</feature>
<keyword evidence="8" id="KW-1185">Reference proteome</keyword>
<dbReference type="PANTHER" id="PTHR30569:SF0">
    <property type="entry name" value="CYTOSINE PERMEASE"/>
    <property type="match status" value="1"/>
</dbReference>
<reference evidence="7 8" key="1">
    <citation type="submission" date="2014-06" db="EMBL/GenBank/DDBJ databases">
        <title>Whole Genome Sequences of Three Symbiotic Endozoicomonas Bacteria.</title>
        <authorList>
            <person name="Neave M.J."/>
            <person name="Apprill A."/>
            <person name="Voolstra C.R."/>
        </authorList>
    </citation>
    <scope>NUCLEOTIDE SEQUENCE [LARGE SCALE GENOMIC DNA]</scope>
    <source>
        <strain evidence="7 8">DSM 25634</strain>
    </source>
</reference>
<dbReference type="PANTHER" id="PTHR30569">
    <property type="entry name" value="CYTOSINE TRANSPORTER CODB"/>
    <property type="match status" value="1"/>
</dbReference>
<comment type="subcellular location">
    <subcellularLocation>
        <location evidence="1">Membrane</location>
        <topology evidence="1">Multi-pass membrane protein</topology>
    </subcellularLocation>
</comment>
<feature type="transmembrane region" description="Helical" evidence="6">
    <location>
        <begin position="392"/>
        <end position="412"/>
    </location>
</feature>
<dbReference type="eggNOG" id="COG1457">
    <property type="taxonomic scope" value="Bacteria"/>
</dbReference>
<comment type="caution">
    <text evidence="7">The sequence shown here is derived from an EMBL/GenBank/DDBJ whole genome shotgun (WGS) entry which is preliminary data.</text>
</comment>
<dbReference type="EMBL" id="JOKH01000002">
    <property type="protein sequence ID" value="KEQ17741.1"/>
    <property type="molecule type" value="Genomic_DNA"/>
</dbReference>
<dbReference type="AlphaFoldDB" id="A0A081NH18"/>
<feature type="transmembrane region" description="Helical" evidence="6">
    <location>
        <begin position="209"/>
        <end position="229"/>
    </location>
</feature>
<dbReference type="STRING" id="1137799.GZ78_08645"/>
<protein>
    <recommendedName>
        <fullName evidence="9">Allantoin permease</fullName>
    </recommendedName>
</protein>
<evidence type="ECO:0008006" key="9">
    <source>
        <dbReference type="Google" id="ProtNLM"/>
    </source>
</evidence>
<keyword evidence="4 6" id="KW-1133">Transmembrane helix</keyword>
<feature type="transmembrane region" description="Helical" evidence="6">
    <location>
        <begin position="140"/>
        <end position="162"/>
    </location>
</feature>
<evidence type="ECO:0000256" key="6">
    <source>
        <dbReference type="SAM" id="Phobius"/>
    </source>
</evidence>
<dbReference type="Gene3D" id="1.10.4160.10">
    <property type="entry name" value="Hydantoin permease"/>
    <property type="match status" value="1"/>
</dbReference>
<keyword evidence="3 6" id="KW-0812">Transmembrane</keyword>
<sequence>MAEPSVSQWAAECYGTEQVPSSLQTSGSTDSFLIMINYLINPGTIFSAAMGVAGGLSFLTVVLVQLSAVMLSMVAFLIMGRVGVDYGLTGQMACRAALGVRGGRWLTSPLRALCSVYWFAFQTLAGSMAIAAILKVCLSINVTLVQVSLPFAFLQVLVASYGYHWLKGLFRWALPLKLISLGFIIIMLWQQAGPDSVSFSINNENNWLLIMAWFNGIFSGMLTMITDAADFTRYQKSRRALWVGSMTGSALGVLLGAATGAFAMSLVGGDSKELFNGILERVPGFWMALSILILIVMDNWTINVINLYSGGLSISHTFESLGRIRSTLLVSVPSVVLSCFPVIIDRFLEIATAFGMIFSAIAGLLLVDYWLRNWKLDVQPLYRKEGIYWYRQGLNIRSLIILLIASSLGYLLPVGWPSPLITMSVAAILYYLSAIDPCNLKT</sequence>
<evidence type="ECO:0000256" key="1">
    <source>
        <dbReference type="ARBA" id="ARBA00004141"/>
    </source>
</evidence>
<organism evidence="7 8">
    <name type="scientific">Endozoicomonas numazuensis</name>
    <dbReference type="NCBI Taxonomy" id="1137799"/>
    <lineage>
        <taxon>Bacteria</taxon>
        <taxon>Pseudomonadati</taxon>
        <taxon>Pseudomonadota</taxon>
        <taxon>Gammaproteobacteria</taxon>
        <taxon>Oceanospirillales</taxon>
        <taxon>Endozoicomonadaceae</taxon>
        <taxon>Endozoicomonas</taxon>
    </lineage>
</organism>
<dbReference type="OrthoDB" id="9780088at2"/>
<feature type="transmembrane region" description="Helical" evidence="6">
    <location>
        <begin position="326"/>
        <end position="344"/>
    </location>
</feature>
<dbReference type="GO" id="GO:0005886">
    <property type="term" value="C:plasma membrane"/>
    <property type="evidence" value="ECO:0007669"/>
    <property type="project" value="TreeGrafter"/>
</dbReference>
<dbReference type="InterPro" id="IPR001248">
    <property type="entry name" value="Pur-cyt_permease"/>
</dbReference>
<dbReference type="RefSeq" id="WP_034834608.1">
    <property type="nucleotide sequence ID" value="NZ_JOKH01000002.1"/>
</dbReference>
<feature type="transmembrane region" description="Helical" evidence="6">
    <location>
        <begin position="418"/>
        <end position="435"/>
    </location>
</feature>
<evidence type="ECO:0000313" key="7">
    <source>
        <dbReference type="EMBL" id="KEQ17741.1"/>
    </source>
</evidence>
<accession>A0A081NH18</accession>
<comment type="similarity">
    <text evidence="2">Belongs to the purine-cytosine permease (2.A.39) family.</text>
</comment>
<feature type="transmembrane region" description="Helical" evidence="6">
    <location>
        <begin position="350"/>
        <end position="371"/>
    </location>
</feature>
<evidence type="ECO:0000256" key="4">
    <source>
        <dbReference type="ARBA" id="ARBA00022989"/>
    </source>
</evidence>
<name>A0A081NH18_9GAMM</name>
<evidence type="ECO:0000256" key="5">
    <source>
        <dbReference type="ARBA" id="ARBA00023136"/>
    </source>
</evidence>
<feature type="transmembrane region" description="Helical" evidence="6">
    <location>
        <begin position="284"/>
        <end position="305"/>
    </location>
</feature>
<feature type="transmembrane region" description="Helical" evidence="6">
    <location>
        <begin position="241"/>
        <end position="264"/>
    </location>
</feature>
<keyword evidence="5 6" id="KW-0472">Membrane</keyword>
<evidence type="ECO:0000256" key="2">
    <source>
        <dbReference type="ARBA" id="ARBA00008974"/>
    </source>
</evidence>
<proteinExistence type="inferred from homology"/>